<reference evidence="1" key="1">
    <citation type="submission" date="2021-02" db="EMBL/GenBank/DDBJ databases">
        <authorList>
            <person name="Dougan E. K."/>
            <person name="Rhodes N."/>
            <person name="Thang M."/>
            <person name="Chan C."/>
        </authorList>
    </citation>
    <scope>NUCLEOTIDE SEQUENCE</scope>
</reference>
<organism evidence="1 2">
    <name type="scientific">Polarella glacialis</name>
    <name type="common">Dinoflagellate</name>
    <dbReference type="NCBI Taxonomy" id="89957"/>
    <lineage>
        <taxon>Eukaryota</taxon>
        <taxon>Sar</taxon>
        <taxon>Alveolata</taxon>
        <taxon>Dinophyceae</taxon>
        <taxon>Suessiales</taxon>
        <taxon>Suessiaceae</taxon>
        <taxon>Polarella</taxon>
    </lineage>
</organism>
<sequence length="282" mass="31394">MESSLMRRRGGPTQPQKLISHWWGADLCDTILSATQDASGLVPSDLEEWLDEGCASAGPCLGSMALIASHWLCFLAVNQRRSICGSDRNPCTCGSEKFASGHALCEVDKFEKILAKMPGGVVVCLDPALGTLTRVWCLAEINAALHLDSPISFCLSRKMSTELESKLVSGKQAVPSVEDCEASCEEDKVRILDTVKSQQGFSRFNLEIKVLMEMQGPQVNGISAWIKAQTPRPFQEFTDRFFALAEEERRIWRVREVTSFDRARFLAALQNPARFEFKLTRD</sequence>
<dbReference type="Proteomes" id="UP000654075">
    <property type="component" value="Unassembled WGS sequence"/>
</dbReference>
<name>A0A813H2L2_POLGL</name>
<evidence type="ECO:0000313" key="2">
    <source>
        <dbReference type="Proteomes" id="UP000654075"/>
    </source>
</evidence>
<dbReference type="AlphaFoldDB" id="A0A813H2L2"/>
<protein>
    <submittedName>
        <fullName evidence="1">Uncharacterized protein</fullName>
    </submittedName>
</protein>
<evidence type="ECO:0000313" key="1">
    <source>
        <dbReference type="EMBL" id="CAE8632022.1"/>
    </source>
</evidence>
<comment type="caution">
    <text evidence="1">The sequence shown here is derived from an EMBL/GenBank/DDBJ whole genome shotgun (WGS) entry which is preliminary data.</text>
</comment>
<gene>
    <name evidence="1" type="ORF">PGLA1383_LOCUS48022</name>
</gene>
<accession>A0A813H2L2</accession>
<proteinExistence type="predicted"/>
<keyword evidence="2" id="KW-1185">Reference proteome</keyword>
<dbReference type="EMBL" id="CAJNNV010030284">
    <property type="protein sequence ID" value="CAE8632022.1"/>
    <property type="molecule type" value="Genomic_DNA"/>
</dbReference>